<feature type="transmembrane region" description="Helical" evidence="6">
    <location>
        <begin position="72"/>
        <end position="91"/>
    </location>
</feature>
<evidence type="ECO:0000256" key="5">
    <source>
        <dbReference type="ARBA" id="ARBA00023136"/>
    </source>
</evidence>
<dbReference type="PANTHER" id="PTHR30086">
    <property type="entry name" value="ARGININE EXPORTER PROTEIN ARGO"/>
    <property type="match status" value="1"/>
</dbReference>
<evidence type="ECO:0000256" key="3">
    <source>
        <dbReference type="ARBA" id="ARBA00022692"/>
    </source>
</evidence>
<accession>A0ABY8FF93</accession>
<sequence>MPNWLPFALFAIVASITPGPTNLLILHQGLHHGFRRTLPAVIGASLAAATLVLLVGLGLGQLLISRPYANLALSWLGVVWLSWLAWRLYHAPAPSTERAEGMRAPNFGARQAAILQLINPKTWLMALAVVGVFAPHHVTPVAIAGLAAIFATLAMPCLAAWGAMGDGAARLLRSPAQWRLFNRALALVLLLVAWWSVLMPG</sequence>
<organism evidence="7 8">
    <name type="scientific">Salinicola endophyticus</name>
    <dbReference type="NCBI Taxonomy" id="1949083"/>
    <lineage>
        <taxon>Bacteria</taxon>
        <taxon>Pseudomonadati</taxon>
        <taxon>Pseudomonadota</taxon>
        <taxon>Gammaproteobacteria</taxon>
        <taxon>Oceanospirillales</taxon>
        <taxon>Halomonadaceae</taxon>
        <taxon>Salinicola</taxon>
    </lineage>
</organism>
<evidence type="ECO:0000256" key="1">
    <source>
        <dbReference type="ARBA" id="ARBA00004651"/>
    </source>
</evidence>
<evidence type="ECO:0000313" key="8">
    <source>
        <dbReference type="Proteomes" id="UP001321526"/>
    </source>
</evidence>
<dbReference type="InterPro" id="IPR001123">
    <property type="entry name" value="LeuE-type"/>
</dbReference>
<evidence type="ECO:0000256" key="6">
    <source>
        <dbReference type="SAM" id="Phobius"/>
    </source>
</evidence>
<dbReference type="Pfam" id="PF01810">
    <property type="entry name" value="LysE"/>
    <property type="match status" value="1"/>
</dbReference>
<evidence type="ECO:0000256" key="4">
    <source>
        <dbReference type="ARBA" id="ARBA00022989"/>
    </source>
</evidence>
<keyword evidence="5 6" id="KW-0472">Membrane</keyword>
<reference evidence="7 8" key="1">
    <citation type="submission" date="2019-01" db="EMBL/GenBank/DDBJ databases">
        <title>Genome sequence of Salinicola endophyticus REST5.</title>
        <authorList>
            <person name="Nascimento F.X."/>
        </authorList>
    </citation>
    <scope>NUCLEOTIDE SEQUENCE [LARGE SCALE GENOMIC DNA]</scope>
    <source>
        <strain evidence="7 8">REST5</strain>
    </source>
</reference>
<evidence type="ECO:0000313" key="7">
    <source>
        <dbReference type="EMBL" id="WFF41492.1"/>
    </source>
</evidence>
<keyword evidence="3 6" id="KW-0812">Transmembrane</keyword>
<dbReference type="Proteomes" id="UP001321526">
    <property type="component" value="Chromosome"/>
</dbReference>
<dbReference type="PANTHER" id="PTHR30086:SF20">
    <property type="entry name" value="ARGININE EXPORTER PROTEIN ARGO-RELATED"/>
    <property type="match status" value="1"/>
</dbReference>
<keyword evidence="2" id="KW-1003">Cell membrane</keyword>
<gene>
    <name evidence="7" type="ORF">EVC62_08230</name>
</gene>
<feature type="transmembrane region" description="Helical" evidence="6">
    <location>
        <begin position="6"/>
        <end position="26"/>
    </location>
</feature>
<keyword evidence="4 6" id="KW-1133">Transmembrane helix</keyword>
<keyword evidence="8" id="KW-1185">Reference proteome</keyword>
<feature type="transmembrane region" description="Helical" evidence="6">
    <location>
        <begin position="112"/>
        <end position="134"/>
    </location>
</feature>
<evidence type="ECO:0000256" key="2">
    <source>
        <dbReference type="ARBA" id="ARBA00022475"/>
    </source>
</evidence>
<feature type="transmembrane region" description="Helical" evidence="6">
    <location>
        <begin position="38"/>
        <end position="60"/>
    </location>
</feature>
<protein>
    <submittedName>
        <fullName evidence="7">LysE family translocator</fullName>
    </submittedName>
</protein>
<feature type="transmembrane region" description="Helical" evidence="6">
    <location>
        <begin position="140"/>
        <end position="159"/>
    </location>
</feature>
<comment type="subcellular location">
    <subcellularLocation>
        <location evidence="1">Cell membrane</location>
        <topology evidence="1">Multi-pass membrane protein</topology>
    </subcellularLocation>
</comment>
<proteinExistence type="predicted"/>
<dbReference type="RefSeq" id="WP_282236111.1">
    <property type="nucleotide sequence ID" value="NZ_CP035631.1"/>
</dbReference>
<feature type="transmembrane region" description="Helical" evidence="6">
    <location>
        <begin position="180"/>
        <end position="198"/>
    </location>
</feature>
<dbReference type="EMBL" id="CP035631">
    <property type="protein sequence ID" value="WFF41492.1"/>
    <property type="molecule type" value="Genomic_DNA"/>
</dbReference>
<name>A0ABY8FF93_9GAMM</name>